<dbReference type="Proteomes" id="UP000594759">
    <property type="component" value="Chromosome"/>
</dbReference>
<gene>
    <name evidence="1" type="ORF">IZT61_05565</name>
</gene>
<organism evidence="1 2">
    <name type="scientific">Pedobacter endophyticus</name>
    <dbReference type="NCBI Taxonomy" id="2789740"/>
    <lineage>
        <taxon>Bacteria</taxon>
        <taxon>Pseudomonadati</taxon>
        <taxon>Bacteroidota</taxon>
        <taxon>Sphingobacteriia</taxon>
        <taxon>Sphingobacteriales</taxon>
        <taxon>Sphingobacteriaceae</taxon>
        <taxon>Pedobacter</taxon>
    </lineage>
</organism>
<name>A0A7S9L1K0_9SPHI</name>
<accession>A0A7S9L1K0</accession>
<dbReference type="AlphaFoldDB" id="A0A7S9L1K0"/>
<evidence type="ECO:0000313" key="2">
    <source>
        <dbReference type="Proteomes" id="UP000594759"/>
    </source>
</evidence>
<proteinExistence type="predicted"/>
<dbReference type="EMBL" id="CP064939">
    <property type="protein sequence ID" value="QPH40738.1"/>
    <property type="molecule type" value="Genomic_DNA"/>
</dbReference>
<dbReference type="RefSeq" id="WP_196100192.1">
    <property type="nucleotide sequence ID" value="NZ_CP064939.1"/>
</dbReference>
<evidence type="ECO:0000313" key="1">
    <source>
        <dbReference type="EMBL" id="QPH40738.1"/>
    </source>
</evidence>
<dbReference type="KEGG" id="pex:IZT61_05565"/>
<reference evidence="1 2" key="1">
    <citation type="submission" date="2020-11" db="EMBL/GenBank/DDBJ databases">
        <title>Pedobacter endophytica, an endophytic bacteria isolated form Carex pumila.</title>
        <authorList>
            <person name="Peng Y."/>
            <person name="Jiang L."/>
            <person name="Lee J."/>
        </authorList>
    </citation>
    <scope>NUCLEOTIDE SEQUENCE [LARGE SCALE GENOMIC DNA]</scope>
    <source>
        <strain evidence="1 2">JBR3-12</strain>
    </source>
</reference>
<protein>
    <submittedName>
        <fullName evidence="1">Uncharacterized protein</fullName>
    </submittedName>
</protein>
<keyword evidence="2" id="KW-1185">Reference proteome</keyword>
<sequence>MSEKELKEFSVAIKKYTEKLSRNKSASKAFLVKTGIITEKGNLRDPYKHLCIPQEQG</sequence>